<evidence type="ECO:0000256" key="7">
    <source>
        <dbReference type="ARBA" id="ARBA00024686"/>
    </source>
</evidence>
<dbReference type="InterPro" id="IPR000782">
    <property type="entry name" value="FAS1_domain"/>
</dbReference>
<evidence type="ECO:0000313" key="10">
    <source>
        <dbReference type="EMBL" id="URE39152.1"/>
    </source>
</evidence>
<dbReference type="GO" id="GO:0009834">
    <property type="term" value="P:plant-type secondary cell wall biogenesis"/>
    <property type="evidence" value="ECO:0007669"/>
    <property type="project" value="TreeGrafter"/>
</dbReference>
<dbReference type="InterPro" id="IPR036378">
    <property type="entry name" value="FAS1_dom_sf"/>
</dbReference>
<organism evidence="10 11">
    <name type="scientific">Musa troglodytarum</name>
    <name type="common">fe'i banana</name>
    <dbReference type="NCBI Taxonomy" id="320322"/>
    <lineage>
        <taxon>Eukaryota</taxon>
        <taxon>Viridiplantae</taxon>
        <taxon>Streptophyta</taxon>
        <taxon>Embryophyta</taxon>
        <taxon>Tracheophyta</taxon>
        <taxon>Spermatophyta</taxon>
        <taxon>Magnoliopsida</taxon>
        <taxon>Liliopsida</taxon>
        <taxon>Zingiberales</taxon>
        <taxon>Musaceae</taxon>
        <taxon>Musa</taxon>
    </lineage>
</organism>
<protein>
    <submittedName>
        <fullName evidence="10">Fasciclin-like arabinogalactan protein</fullName>
    </submittedName>
</protein>
<dbReference type="PANTHER" id="PTHR32077:SF3">
    <property type="entry name" value="FASCICLIN-LIKE ARABINOGALACTAN PROTEIN 7"/>
    <property type="match status" value="1"/>
</dbReference>
<evidence type="ECO:0000313" key="11">
    <source>
        <dbReference type="Proteomes" id="UP001055439"/>
    </source>
</evidence>
<keyword evidence="6" id="KW-0472">Membrane</keyword>
<keyword evidence="4" id="KW-0336">GPI-anchor</keyword>
<keyword evidence="11" id="KW-1185">Reference proteome</keyword>
<reference evidence="10" key="1">
    <citation type="submission" date="2022-05" db="EMBL/GenBank/DDBJ databases">
        <title>The Musa troglodytarum L. genome provides insights into the mechanism of non-climacteric behaviour and enrichment of carotenoids.</title>
        <authorList>
            <person name="Wang J."/>
        </authorList>
    </citation>
    <scope>NUCLEOTIDE SEQUENCE</scope>
    <source>
        <tissue evidence="10">Leaf</tissue>
    </source>
</reference>
<keyword evidence="4" id="KW-0449">Lipoprotein</keyword>
<keyword evidence="4" id="KW-0325">Glycoprotein</keyword>
<dbReference type="InterPro" id="IPR045003">
    <property type="entry name" value="FLA_A"/>
</dbReference>
<comment type="similarity">
    <text evidence="2">Belongs to the fasciclin-like AGP family.</text>
</comment>
<dbReference type="GO" id="GO:0098552">
    <property type="term" value="C:side of membrane"/>
    <property type="evidence" value="ECO:0007669"/>
    <property type="project" value="UniProtKB-KW"/>
</dbReference>
<evidence type="ECO:0000256" key="1">
    <source>
        <dbReference type="ARBA" id="ARBA00004609"/>
    </source>
</evidence>
<evidence type="ECO:0000256" key="8">
    <source>
        <dbReference type="SAM" id="MobiDB-lite"/>
    </source>
</evidence>
<keyword evidence="3" id="KW-1003">Cell membrane</keyword>
<dbReference type="SMART" id="SM00554">
    <property type="entry name" value="FAS1"/>
    <property type="match status" value="1"/>
</dbReference>
<dbReference type="Pfam" id="PF02469">
    <property type="entry name" value="Fasciclin"/>
    <property type="match status" value="1"/>
</dbReference>
<feature type="region of interest" description="Disordered" evidence="8">
    <location>
        <begin position="431"/>
        <end position="463"/>
    </location>
</feature>
<feature type="region of interest" description="Disordered" evidence="8">
    <location>
        <begin position="24"/>
        <end position="70"/>
    </location>
</feature>
<dbReference type="Gene3D" id="2.30.180.10">
    <property type="entry name" value="FAS1 domain"/>
    <property type="match status" value="1"/>
</dbReference>
<dbReference type="GO" id="GO:0005886">
    <property type="term" value="C:plasma membrane"/>
    <property type="evidence" value="ECO:0007669"/>
    <property type="project" value="UniProtKB-SubCell"/>
</dbReference>
<sequence length="490" mass="52862">MHVHPTLSTAQYLRHAPVHDKTFSPSLLRKNISNRTPKRRLPPHASSTTTSSDEGGVEVNKPKGSVGARLRSAARNRSIKEFTGTISEEWRYYSSSIPIHSLPMEVLQMLYCFMVRNGGMLLIQPTEDSGVDIGIKWTASLAEHLLPLAFGCSINTTQVYKGTVLLRNAKNIVDSLIRMQLTQGHSGDEHQLTSPAATQHTSRSFNLKLDCPTSLEFVHLLYPGHTAVPPVWSVLQTLILAAFRSIMIVLAGTGVIAQEEEKIWRNGAYGNLLCDFSASFIDLFSYNCADSTSPIPASISGTCACACPAFREPHGAALQDSAFASLKKSDLGNLTQDQLRILFLYHAFPKYYSLSDFKDLSNLNSVSTFAGGQYAVNITYTFGLIGIGSDWANPKITSSVYSTTPVAVYEIDGVLLPLAIFSSDPPLVPAPAPAPEATKTSDITPTRSAIGAAPRTSESSTSGIGSSYIASVPLLNCFVVALSGSLMLVL</sequence>
<dbReference type="EMBL" id="CP097510">
    <property type="protein sequence ID" value="URE39152.1"/>
    <property type="molecule type" value="Genomic_DNA"/>
</dbReference>
<comment type="subcellular location">
    <subcellularLocation>
        <location evidence="1">Cell membrane</location>
        <topology evidence="1">Lipid-anchor</topology>
        <topology evidence="1">GPI-anchor</topology>
    </subcellularLocation>
</comment>
<dbReference type="AlphaFoldDB" id="A0A9E7HYM3"/>
<evidence type="ECO:0000256" key="6">
    <source>
        <dbReference type="ARBA" id="ARBA00023136"/>
    </source>
</evidence>
<gene>
    <name evidence="10" type="ORF">MUK42_03371</name>
</gene>
<comment type="function">
    <text evidence="7">May be a cell surface adhesion protein.</text>
</comment>
<dbReference type="Proteomes" id="UP001055439">
    <property type="component" value="Chromosome 8"/>
</dbReference>
<dbReference type="SUPFAM" id="SSF82153">
    <property type="entry name" value="FAS1 domain"/>
    <property type="match status" value="1"/>
</dbReference>
<evidence type="ECO:0000256" key="4">
    <source>
        <dbReference type="ARBA" id="ARBA00022622"/>
    </source>
</evidence>
<dbReference type="PANTHER" id="PTHR32077">
    <property type="entry name" value="FASCICLIN-LIKE ARABINOGALACTAN PROTEIN"/>
    <property type="match status" value="1"/>
</dbReference>
<keyword evidence="5" id="KW-0732">Signal</keyword>
<evidence type="ECO:0000256" key="5">
    <source>
        <dbReference type="ARBA" id="ARBA00022729"/>
    </source>
</evidence>
<evidence type="ECO:0000259" key="9">
    <source>
        <dbReference type="SMART" id="SM00554"/>
    </source>
</evidence>
<evidence type="ECO:0000256" key="2">
    <source>
        <dbReference type="ARBA" id="ARBA00007843"/>
    </source>
</evidence>
<feature type="domain" description="FAS1" evidence="9">
    <location>
        <begin position="319"/>
        <end position="418"/>
    </location>
</feature>
<accession>A0A9E7HYM3</accession>
<feature type="compositionally biased region" description="Polar residues" evidence="8">
    <location>
        <begin position="438"/>
        <end position="447"/>
    </location>
</feature>
<name>A0A9E7HYM3_9LILI</name>
<dbReference type="OrthoDB" id="753811at2759"/>
<evidence type="ECO:0000256" key="3">
    <source>
        <dbReference type="ARBA" id="ARBA00022475"/>
    </source>
</evidence>
<proteinExistence type="inferred from homology"/>